<reference evidence="1 2" key="1">
    <citation type="submission" date="2018-04" db="EMBL/GenBank/DDBJ databases">
        <title>Brenneria corticis sp.nov.</title>
        <authorList>
            <person name="Li Y."/>
        </authorList>
    </citation>
    <scope>NUCLEOTIDE SEQUENCE [LARGE SCALE GENOMIC DNA]</scope>
    <source>
        <strain evidence="1 2">CFCC 11842</strain>
    </source>
</reference>
<sequence>MLTQEQKSQQIEEGTLRLMTLGEISMARQVFGNAIVYSQVWVHCDSYLPFGLQGKHVGMSPNGEIYFRKEEFLKDFSQIRDYSRQHFFIHELAHVWQHQHGQWVRLRGAFSWAADYSYNLDKNKTLTNYSLEQQASIIADYWLLKRYGYEVWMYGIGRFVRYIGPRDKSVNLKYEQVLAKFLRQR</sequence>
<evidence type="ECO:0000313" key="2">
    <source>
        <dbReference type="Proteomes" id="UP000296159"/>
    </source>
</evidence>
<name>A0A2U1UD01_9GAMM</name>
<dbReference type="EMBL" id="QDKH01000001">
    <property type="protein sequence ID" value="PWC19550.1"/>
    <property type="molecule type" value="Genomic_DNA"/>
</dbReference>
<proteinExistence type="predicted"/>
<dbReference type="AlphaFoldDB" id="A0A2U1UD01"/>
<evidence type="ECO:0000313" key="1">
    <source>
        <dbReference type="EMBL" id="PWC19550.1"/>
    </source>
</evidence>
<gene>
    <name evidence="1" type="ORF">DDT56_00825</name>
</gene>
<keyword evidence="2" id="KW-1185">Reference proteome</keyword>
<protein>
    <submittedName>
        <fullName evidence="1">Type IV secretion protein Rhs</fullName>
    </submittedName>
</protein>
<dbReference type="Proteomes" id="UP000296159">
    <property type="component" value="Unassembled WGS sequence"/>
</dbReference>
<organism evidence="1 2">
    <name type="scientific">Brenneria corticis</name>
    <dbReference type="NCBI Taxonomy" id="2173106"/>
    <lineage>
        <taxon>Bacteria</taxon>
        <taxon>Pseudomonadati</taxon>
        <taxon>Pseudomonadota</taxon>
        <taxon>Gammaproteobacteria</taxon>
        <taxon>Enterobacterales</taxon>
        <taxon>Pectobacteriaceae</taxon>
        <taxon>Brenneria</taxon>
    </lineage>
</organism>
<accession>A0A2U1UD01</accession>
<dbReference type="RefSeq" id="WP_136164618.1">
    <property type="nucleotide sequence ID" value="NZ_KZ819071.1"/>
</dbReference>
<comment type="caution">
    <text evidence="1">The sequence shown here is derived from an EMBL/GenBank/DDBJ whole genome shotgun (WGS) entry which is preliminary data.</text>
</comment>